<feature type="non-terminal residue" evidence="2">
    <location>
        <position position="1"/>
    </location>
</feature>
<gene>
    <name evidence="2" type="ORF">TPC1_17402</name>
</gene>
<keyword evidence="2" id="KW-0808">Transferase</keyword>
<evidence type="ECO:0000313" key="2">
    <source>
        <dbReference type="EMBL" id="JAP91086.1"/>
    </source>
</evidence>
<dbReference type="AlphaFoldDB" id="A0A146K622"/>
<protein>
    <submittedName>
        <fullName evidence="2">Kinase, CK1 Casein kinase</fullName>
    </submittedName>
</protein>
<proteinExistence type="predicted"/>
<feature type="compositionally biased region" description="Basic and acidic residues" evidence="1">
    <location>
        <begin position="155"/>
        <end position="168"/>
    </location>
</feature>
<sequence length="168" mass="19967">IEQSRRDDLEALGYILLYFIRGSLPWQGLKAANKKQKYEKILEKKIAIPVDQLCRGYPSEFATFLQYCKSLRFDDRPDYGYCRKVFRELFVREGFTNDLIFDWNDQKIDTDEFFKRPIEREKSDVVEDNQPGEGQQEIIRSIRGSVNSKSKKDTKRNDAKKKLDDFIY</sequence>
<dbReference type="InterPro" id="IPR011009">
    <property type="entry name" value="Kinase-like_dom_sf"/>
</dbReference>
<organism evidence="2">
    <name type="scientific">Trepomonas sp. PC1</name>
    <dbReference type="NCBI Taxonomy" id="1076344"/>
    <lineage>
        <taxon>Eukaryota</taxon>
        <taxon>Metamonada</taxon>
        <taxon>Diplomonadida</taxon>
        <taxon>Hexamitidae</taxon>
        <taxon>Hexamitinae</taxon>
        <taxon>Trepomonas</taxon>
    </lineage>
</organism>
<dbReference type="GO" id="GO:0016301">
    <property type="term" value="F:kinase activity"/>
    <property type="evidence" value="ECO:0007669"/>
    <property type="project" value="UniProtKB-KW"/>
</dbReference>
<feature type="region of interest" description="Disordered" evidence="1">
    <location>
        <begin position="123"/>
        <end position="168"/>
    </location>
</feature>
<reference evidence="2" key="1">
    <citation type="submission" date="2015-07" db="EMBL/GenBank/DDBJ databases">
        <title>Adaptation to a free-living lifestyle via gene acquisitions in the diplomonad Trepomonas sp. PC1.</title>
        <authorList>
            <person name="Xu F."/>
            <person name="Jerlstrom-Hultqvist J."/>
            <person name="Kolisko M."/>
            <person name="Simpson A.G.B."/>
            <person name="Roger A.J."/>
            <person name="Svard S.G."/>
            <person name="Andersson J.O."/>
        </authorList>
    </citation>
    <scope>NUCLEOTIDE SEQUENCE</scope>
    <source>
        <strain evidence="2">PC1</strain>
    </source>
</reference>
<dbReference type="EMBL" id="GDID01005520">
    <property type="protein sequence ID" value="JAP91086.1"/>
    <property type="molecule type" value="Transcribed_RNA"/>
</dbReference>
<accession>A0A146K622</accession>
<dbReference type="PANTHER" id="PTHR11909">
    <property type="entry name" value="CASEIN KINASE-RELATED"/>
    <property type="match status" value="1"/>
</dbReference>
<evidence type="ECO:0000256" key="1">
    <source>
        <dbReference type="SAM" id="MobiDB-lite"/>
    </source>
</evidence>
<dbReference type="SUPFAM" id="SSF56112">
    <property type="entry name" value="Protein kinase-like (PK-like)"/>
    <property type="match status" value="1"/>
</dbReference>
<dbReference type="Gene3D" id="1.10.510.10">
    <property type="entry name" value="Transferase(Phosphotransferase) domain 1"/>
    <property type="match status" value="1"/>
</dbReference>
<dbReference type="InterPro" id="IPR050235">
    <property type="entry name" value="CK1_Ser-Thr_kinase"/>
</dbReference>
<keyword evidence="2" id="KW-0418">Kinase</keyword>
<name>A0A146K622_9EUKA</name>